<dbReference type="PANTHER" id="PTHR42643">
    <property type="entry name" value="IONOTROPIC RECEPTOR 20A-RELATED"/>
    <property type="match status" value="1"/>
</dbReference>
<dbReference type="GO" id="GO:0050906">
    <property type="term" value="P:detection of stimulus involved in sensory perception"/>
    <property type="evidence" value="ECO:0007669"/>
    <property type="project" value="UniProtKB-ARBA"/>
</dbReference>
<dbReference type="PROSITE" id="PS50126">
    <property type="entry name" value="S1"/>
    <property type="match status" value="1"/>
</dbReference>
<keyword evidence="7" id="KW-0325">Glycoprotein</keyword>
<evidence type="ECO:0000256" key="2">
    <source>
        <dbReference type="ARBA" id="ARBA00022475"/>
    </source>
</evidence>
<dbReference type="GO" id="GO:0003676">
    <property type="term" value="F:nucleic acid binding"/>
    <property type="evidence" value="ECO:0007669"/>
    <property type="project" value="InterPro"/>
</dbReference>
<dbReference type="AlphaFoldDB" id="A0A0X3PEC1"/>
<evidence type="ECO:0000256" key="8">
    <source>
        <dbReference type="SAM" id="Phobius"/>
    </source>
</evidence>
<feature type="domain" description="S1 motif" evidence="10">
    <location>
        <begin position="871"/>
        <end position="944"/>
    </location>
</feature>
<gene>
    <name evidence="11" type="primary">PNPT1</name>
    <name evidence="11" type="ORF">TR123416</name>
</gene>
<comment type="subcellular location">
    <subcellularLocation>
        <location evidence="1">Cell membrane</location>
        <topology evidence="1">Multi-pass membrane protein</topology>
    </subcellularLocation>
</comment>
<dbReference type="PANTHER" id="PTHR42643:SF24">
    <property type="entry name" value="IONOTROPIC RECEPTOR 60A"/>
    <property type="match status" value="1"/>
</dbReference>
<evidence type="ECO:0000259" key="10">
    <source>
        <dbReference type="PROSITE" id="PS50126"/>
    </source>
</evidence>
<evidence type="ECO:0000256" key="5">
    <source>
        <dbReference type="ARBA" id="ARBA00023136"/>
    </source>
</evidence>
<evidence type="ECO:0000256" key="9">
    <source>
        <dbReference type="SAM" id="SignalP"/>
    </source>
</evidence>
<evidence type="ECO:0000313" key="11">
    <source>
        <dbReference type="EMBL" id="JAP49650.1"/>
    </source>
</evidence>
<reference evidence="11" key="1">
    <citation type="submission" date="2016-01" db="EMBL/GenBank/DDBJ databases">
        <title>Reference transcriptome for the parasite Schistocephalus solidus: insights into the molecular evolution of parasitism.</title>
        <authorList>
            <person name="Hebert F.O."/>
            <person name="Grambauer S."/>
            <person name="Barber I."/>
            <person name="Landry C.R."/>
            <person name="Aubin-Horth N."/>
        </authorList>
    </citation>
    <scope>NUCLEOTIDE SEQUENCE</scope>
</reference>
<feature type="signal peptide" evidence="9">
    <location>
        <begin position="1"/>
        <end position="21"/>
    </location>
</feature>
<accession>A0A0X3PEC1</accession>
<keyword evidence="9" id="KW-0732">Signal</keyword>
<dbReference type="GO" id="GO:0016740">
    <property type="term" value="F:transferase activity"/>
    <property type="evidence" value="ECO:0007669"/>
    <property type="project" value="UniProtKB-KW"/>
</dbReference>
<proteinExistence type="predicted"/>
<dbReference type="InterPro" id="IPR003029">
    <property type="entry name" value="S1_domain"/>
</dbReference>
<name>A0A0X3PEC1_SCHSO</name>
<feature type="transmembrane region" description="Helical" evidence="8">
    <location>
        <begin position="579"/>
        <end position="599"/>
    </location>
</feature>
<feature type="transmembrane region" description="Helical" evidence="8">
    <location>
        <begin position="652"/>
        <end position="674"/>
    </location>
</feature>
<dbReference type="InterPro" id="IPR052192">
    <property type="entry name" value="Insect_Ionotropic_Sensory_Rcpt"/>
</dbReference>
<dbReference type="GO" id="GO:0015276">
    <property type="term" value="F:ligand-gated monoatomic ion channel activity"/>
    <property type="evidence" value="ECO:0007669"/>
    <property type="project" value="InterPro"/>
</dbReference>
<keyword evidence="5 8" id="KW-0472">Membrane</keyword>
<keyword evidence="6" id="KW-0675">Receptor</keyword>
<keyword evidence="11" id="KW-0808">Transferase</keyword>
<sequence length="950" mass="105604">MDKTILHNVWIILLSVTFTWSQNIAVDTKFDFYLEVWKGIAEIVPDIFNQTTNINCTQITDTSTVSGILACVKEMACTLANSSFVDLKTPLREASSVICEQPQPVTGIPQAALDYLRDSLLSKPTLLILIQSYTRQIVVDSPGNASLQLTVDLARNITALSSKATINATEYQYWSLKEIIDNETTLIPTGHVFLNAYDTFFAEMTSILNNTYISADMPARNAYAPIIRNDPEIKFISNKNDMLATMIVAILRQTNNDLVLIYNDQTELDFLTRQMKALYYTTFKLDPTWEQNLERLKNVFQRKTITRSYVLLLDRKTLKETANQLLNYALIQQQMKKGVEWILFSLDFSCNDVFSHFKNTGATFYCFAQSDVFTPLEPLQPYTRKQTLAAQYIDALTYITTKSTMPNDYILQRLLFQGVQPYTNNVDSIAIFDCSSSDTSAVGSWQPGRNPPLMLTPASTSLQGRTVNVGFIQYGPFYDVFFNNGLGFSVALMQEVSRQSGIQVNPIIYPFDSNQPFGQQLQDEIKAGNIYFGATPIIVNASSLAVRSSGLVLPTDFFLLHRKPSPAPDFILILRPFSMPVWLTSVLAGAIFAVILAVYGHFTPSILKRLAEGEVDSKRSVFEVASLGVVSAFSVAKLQIIPSHLSSRMFTLFMWLFVILLIVIYSGSMMTILLRVHSPMDSYSDPYALIAATSANDLMLIKNGIGYDTLAASLQNNSLVSGYTTVNSLDEAFAKLIGDENKVLLASWIETSYMSTNSCDLEAIPYPSVSQVLLTFPISSYWEFADDINAYLLGTSSSGVLEVASTIYFETGRCFIPSFKVAEPTVLDIGGAASLFLLLLVGLIVSFLCLGIEIAIRRFKHKRDQATLIFGQTYNATVTSLKKTGVTVTIAGLPKPFFIPNNQLHPDPLKVYNALDIGLSVGSEIQLTFFGESKKDGTSTFCRYVPPADM</sequence>
<evidence type="ECO:0000256" key="7">
    <source>
        <dbReference type="ARBA" id="ARBA00023180"/>
    </source>
</evidence>
<feature type="transmembrane region" description="Helical" evidence="8">
    <location>
        <begin position="829"/>
        <end position="856"/>
    </location>
</feature>
<dbReference type="InterPro" id="IPR001320">
    <property type="entry name" value="Iontro_rcpt_C"/>
</dbReference>
<organism evidence="11">
    <name type="scientific">Schistocephalus solidus</name>
    <name type="common">Tapeworm</name>
    <dbReference type="NCBI Taxonomy" id="70667"/>
    <lineage>
        <taxon>Eukaryota</taxon>
        <taxon>Metazoa</taxon>
        <taxon>Spiralia</taxon>
        <taxon>Lophotrochozoa</taxon>
        <taxon>Platyhelminthes</taxon>
        <taxon>Cestoda</taxon>
        <taxon>Eucestoda</taxon>
        <taxon>Diphyllobothriidea</taxon>
        <taxon>Diphyllobothriidae</taxon>
        <taxon>Schistocephalus</taxon>
    </lineage>
</organism>
<evidence type="ECO:0000256" key="4">
    <source>
        <dbReference type="ARBA" id="ARBA00022989"/>
    </source>
</evidence>
<dbReference type="Gene3D" id="1.10.287.70">
    <property type="match status" value="1"/>
</dbReference>
<dbReference type="GO" id="GO:0005886">
    <property type="term" value="C:plasma membrane"/>
    <property type="evidence" value="ECO:0007669"/>
    <property type="project" value="UniProtKB-SubCell"/>
</dbReference>
<evidence type="ECO:0000256" key="3">
    <source>
        <dbReference type="ARBA" id="ARBA00022692"/>
    </source>
</evidence>
<dbReference type="Pfam" id="PF00060">
    <property type="entry name" value="Lig_chan"/>
    <property type="match status" value="1"/>
</dbReference>
<evidence type="ECO:0000256" key="6">
    <source>
        <dbReference type="ARBA" id="ARBA00023170"/>
    </source>
</evidence>
<keyword evidence="4 8" id="KW-1133">Transmembrane helix</keyword>
<keyword evidence="2" id="KW-1003">Cell membrane</keyword>
<evidence type="ECO:0000256" key="1">
    <source>
        <dbReference type="ARBA" id="ARBA00004651"/>
    </source>
</evidence>
<keyword evidence="3 8" id="KW-0812">Transmembrane</keyword>
<protein>
    <submittedName>
        <fullName evidence="11">Polyribonucleotide nucleotidyltransferase 1</fullName>
    </submittedName>
</protein>
<dbReference type="SUPFAM" id="SSF53850">
    <property type="entry name" value="Periplasmic binding protein-like II"/>
    <property type="match status" value="1"/>
</dbReference>
<feature type="chain" id="PRO_5007051073" evidence="9">
    <location>
        <begin position="22"/>
        <end position="950"/>
    </location>
</feature>
<dbReference type="EMBL" id="GEEE01013575">
    <property type="protein sequence ID" value="JAP49650.1"/>
    <property type="molecule type" value="Transcribed_RNA"/>
</dbReference>